<feature type="region of interest" description="Disordered" evidence="1">
    <location>
        <begin position="1"/>
        <end position="22"/>
    </location>
</feature>
<dbReference type="EMBL" id="OX395142">
    <property type="protein sequence ID" value="CAI5796244.1"/>
    <property type="molecule type" value="Genomic_DNA"/>
</dbReference>
<reference evidence="2" key="1">
    <citation type="submission" date="2022-12" db="EMBL/GenBank/DDBJ databases">
        <authorList>
            <person name="Alioto T."/>
            <person name="Alioto T."/>
            <person name="Gomez Garrido J."/>
        </authorList>
    </citation>
    <scope>NUCLEOTIDE SEQUENCE</scope>
</reference>
<sequence length="58" mass="6491">MGARTHARGDTGPPGWRGPARIGIDTDNSKKLLIATVDNCYELTNNLKFTGYYLEQHR</sequence>
<organism evidence="2 3">
    <name type="scientific">Podarcis lilfordi</name>
    <name type="common">Lilford's wall lizard</name>
    <dbReference type="NCBI Taxonomy" id="74358"/>
    <lineage>
        <taxon>Eukaryota</taxon>
        <taxon>Metazoa</taxon>
        <taxon>Chordata</taxon>
        <taxon>Craniata</taxon>
        <taxon>Vertebrata</taxon>
        <taxon>Euteleostomi</taxon>
        <taxon>Lepidosauria</taxon>
        <taxon>Squamata</taxon>
        <taxon>Bifurcata</taxon>
        <taxon>Unidentata</taxon>
        <taxon>Episquamata</taxon>
        <taxon>Laterata</taxon>
        <taxon>Lacertibaenia</taxon>
        <taxon>Lacertidae</taxon>
        <taxon>Podarcis</taxon>
    </lineage>
</organism>
<keyword evidence="3" id="KW-1185">Reference proteome</keyword>
<gene>
    <name evidence="2" type="ORF">PODLI_1B007960</name>
</gene>
<proteinExistence type="predicted"/>
<evidence type="ECO:0000256" key="1">
    <source>
        <dbReference type="SAM" id="MobiDB-lite"/>
    </source>
</evidence>
<evidence type="ECO:0000313" key="2">
    <source>
        <dbReference type="EMBL" id="CAI5796244.1"/>
    </source>
</evidence>
<dbReference type="AlphaFoldDB" id="A0AA35LIK7"/>
<accession>A0AA35LIK7</accession>
<evidence type="ECO:0000313" key="3">
    <source>
        <dbReference type="Proteomes" id="UP001178461"/>
    </source>
</evidence>
<protein>
    <submittedName>
        <fullName evidence="2">Uncharacterized protein</fullName>
    </submittedName>
</protein>
<name>A0AA35LIK7_9SAUR</name>
<dbReference type="Proteomes" id="UP001178461">
    <property type="component" value="Chromosome 17"/>
</dbReference>